<gene>
    <name evidence="1" type="ORF">T07_11504</name>
</gene>
<dbReference type="EMBL" id="JYDL01000056">
    <property type="protein sequence ID" value="KRX19701.1"/>
    <property type="molecule type" value="Genomic_DNA"/>
</dbReference>
<name>A0A0V0RZR1_9BILA</name>
<accession>A0A0V0RZR1</accession>
<dbReference type="AlphaFoldDB" id="A0A0V0RZR1"/>
<reference evidence="1 2" key="1">
    <citation type="submission" date="2015-01" db="EMBL/GenBank/DDBJ databases">
        <title>Evolution of Trichinella species and genotypes.</title>
        <authorList>
            <person name="Korhonen P.K."/>
            <person name="Edoardo P."/>
            <person name="Giuseppe L.R."/>
            <person name="Gasser R.B."/>
        </authorList>
    </citation>
    <scope>NUCLEOTIDE SEQUENCE [LARGE SCALE GENOMIC DNA]</scope>
    <source>
        <strain evidence="1">ISS37</strain>
    </source>
</reference>
<evidence type="ECO:0000313" key="2">
    <source>
        <dbReference type="Proteomes" id="UP000054630"/>
    </source>
</evidence>
<evidence type="ECO:0000313" key="1">
    <source>
        <dbReference type="EMBL" id="KRX19701.1"/>
    </source>
</evidence>
<sequence length="196" mass="22339">MVERFNRTLAMMLTIAMEEAQDDDWETIRTLRNDVWAPSVTPSGCSLQHELGERNDHQQIRRRVGNPLLKRVRGCLKTQCGATDAAKKTGNPNYETHEADWLYCSVSKSKQNRKFTTPWTGPFEIIEQVSEKPKTNPAGACQSLKAISAAYDKNKTKMRNKFDVNGNPSLSPGYIAHDWGELKKTMDGMVRQHQQW</sequence>
<organism evidence="1 2">
    <name type="scientific">Trichinella nelsoni</name>
    <dbReference type="NCBI Taxonomy" id="6336"/>
    <lineage>
        <taxon>Eukaryota</taxon>
        <taxon>Metazoa</taxon>
        <taxon>Ecdysozoa</taxon>
        <taxon>Nematoda</taxon>
        <taxon>Enoplea</taxon>
        <taxon>Dorylaimia</taxon>
        <taxon>Trichinellida</taxon>
        <taxon>Trichinellidae</taxon>
        <taxon>Trichinella</taxon>
    </lineage>
</organism>
<proteinExistence type="predicted"/>
<comment type="caution">
    <text evidence="1">The sequence shown here is derived from an EMBL/GenBank/DDBJ whole genome shotgun (WGS) entry which is preliminary data.</text>
</comment>
<dbReference type="Proteomes" id="UP000054630">
    <property type="component" value="Unassembled WGS sequence"/>
</dbReference>
<protein>
    <submittedName>
        <fullName evidence="1">Uncharacterized protein</fullName>
    </submittedName>
</protein>
<keyword evidence="2" id="KW-1185">Reference proteome</keyword>